<protein>
    <recommendedName>
        <fullName evidence="2">FtsX extracellular domain-containing protein</fullName>
    </recommendedName>
</protein>
<keyword evidence="1" id="KW-0732">Signal</keyword>
<dbReference type="Proteomes" id="UP001205185">
    <property type="component" value="Unassembled WGS sequence"/>
</dbReference>
<dbReference type="Pfam" id="PF18075">
    <property type="entry name" value="FtsX_ECD"/>
    <property type="match status" value="1"/>
</dbReference>
<dbReference type="PROSITE" id="PS51257">
    <property type="entry name" value="PROKAR_LIPOPROTEIN"/>
    <property type="match status" value="1"/>
</dbReference>
<dbReference type="RefSeq" id="WP_253886751.1">
    <property type="nucleotide sequence ID" value="NZ_BAAAVB010000012.1"/>
</dbReference>
<keyword evidence="4" id="KW-1185">Reference proteome</keyword>
<sequence>MANWGPRCAAVVSAAALLVGCTTAERQEAGPTTEPTATQPWRAPESVCATYSERVDVLFDDDESMLKGKDVIQANPATVRIGTETRQQALERFRYMFENQPDISRLARVEAMPASLYVVVRPGTDRQELAQRLRADLIGVEDVQADPCTPRYPIPTS</sequence>
<accession>A0ABT1IAW4</accession>
<feature type="signal peptide" evidence="1">
    <location>
        <begin position="1"/>
        <end position="24"/>
    </location>
</feature>
<feature type="domain" description="FtsX extracellular" evidence="2">
    <location>
        <begin position="67"/>
        <end position="143"/>
    </location>
</feature>
<evidence type="ECO:0000259" key="2">
    <source>
        <dbReference type="Pfam" id="PF18075"/>
    </source>
</evidence>
<reference evidence="3 4" key="1">
    <citation type="submission" date="2022-06" db="EMBL/GenBank/DDBJ databases">
        <title>Genomic Encyclopedia of Archaeal and Bacterial Type Strains, Phase II (KMG-II): from individual species to whole genera.</title>
        <authorList>
            <person name="Goeker M."/>
        </authorList>
    </citation>
    <scope>NUCLEOTIDE SEQUENCE [LARGE SCALE GENOMIC DNA]</scope>
    <source>
        <strain evidence="3 4">DSM 44255</strain>
    </source>
</reference>
<evidence type="ECO:0000256" key="1">
    <source>
        <dbReference type="SAM" id="SignalP"/>
    </source>
</evidence>
<evidence type="ECO:0000313" key="3">
    <source>
        <dbReference type="EMBL" id="MCP2269780.1"/>
    </source>
</evidence>
<comment type="caution">
    <text evidence="3">The sequence shown here is derived from an EMBL/GenBank/DDBJ whole genome shotgun (WGS) entry which is preliminary data.</text>
</comment>
<dbReference type="InterPro" id="IPR040690">
    <property type="entry name" value="FtsX_ECD"/>
</dbReference>
<organism evidence="3 4">
    <name type="scientific">Actinokineospora diospyrosa</name>
    <dbReference type="NCBI Taxonomy" id="103728"/>
    <lineage>
        <taxon>Bacteria</taxon>
        <taxon>Bacillati</taxon>
        <taxon>Actinomycetota</taxon>
        <taxon>Actinomycetes</taxon>
        <taxon>Pseudonocardiales</taxon>
        <taxon>Pseudonocardiaceae</taxon>
        <taxon>Actinokineospora</taxon>
    </lineage>
</organism>
<gene>
    <name evidence="3" type="ORF">LV75_002269</name>
</gene>
<name>A0ABT1IAW4_9PSEU</name>
<evidence type="ECO:0000313" key="4">
    <source>
        <dbReference type="Proteomes" id="UP001205185"/>
    </source>
</evidence>
<proteinExistence type="predicted"/>
<dbReference type="EMBL" id="JAMTCO010000005">
    <property type="protein sequence ID" value="MCP2269780.1"/>
    <property type="molecule type" value="Genomic_DNA"/>
</dbReference>
<feature type="chain" id="PRO_5045052122" description="FtsX extracellular domain-containing protein" evidence="1">
    <location>
        <begin position="25"/>
        <end position="157"/>
    </location>
</feature>
<dbReference type="Gene3D" id="3.30.70.3040">
    <property type="match status" value="1"/>
</dbReference>